<keyword evidence="8 9" id="KW-0472">Membrane</keyword>
<keyword evidence="6 9" id="KW-1133">Transmembrane helix</keyword>
<evidence type="ECO:0000256" key="5">
    <source>
        <dbReference type="ARBA" id="ARBA00022792"/>
    </source>
</evidence>
<dbReference type="OMA" id="KNYDAMK"/>
<proteinExistence type="inferred from homology"/>
<name>E2AXV3_CAMFO</name>
<dbReference type="PANTHER" id="PTHR48416:SF1">
    <property type="entry name" value="CYTOCHROME C OXIDASE SUBUNIT 6C"/>
    <property type="match status" value="1"/>
</dbReference>
<comment type="similarity">
    <text evidence="3">Belongs to the cytochrome c oxidase subunit 6c family.</text>
</comment>
<keyword evidence="11" id="KW-1185">Reference proteome</keyword>
<dbReference type="SUPFAM" id="SSF81415">
    <property type="entry name" value="Mitochondrial cytochrome c oxidase subunit VIc"/>
    <property type="match status" value="1"/>
</dbReference>
<dbReference type="InterPro" id="IPR034884">
    <property type="entry name" value="Cytochrome_c_oxidase_VIc/VIIs"/>
</dbReference>
<evidence type="ECO:0000256" key="9">
    <source>
        <dbReference type="SAM" id="Phobius"/>
    </source>
</evidence>
<dbReference type="EMBL" id="GL443736">
    <property type="protein sequence ID" value="EFN61717.1"/>
    <property type="molecule type" value="Genomic_DNA"/>
</dbReference>
<evidence type="ECO:0000256" key="7">
    <source>
        <dbReference type="ARBA" id="ARBA00023128"/>
    </source>
</evidence>
<dbReference type="Proteomes" id="UP000000311">
    <property type="component" value="Unassembled WGS sequence"/>
</dbReference>
<dbReference type="GO" id="GO:0005743">
    <property type="term" value="C:mitochondrial inner membrane"/>
    <property type="evidence" value="ECO:0007669"/>
    <property type="project" value="UniProtKB-SubCell"/>
</dbReference>
<dbReference type="Gene3D" id="4.10.93.10">
    <property type="entry name" value="Mitochondrial cytochrome c oxidase subunit VIc/VIIs"/>
    <property type="match status" value="1"/>
</dbReference>
<dbReference type="InterPro" id="IPR051389">
    <property type="entry name" value="Cytochrome_c_oxidase_VIc"/>
</dbReference>
<dbReference type="STRING" id="104421.E2AXV3"/>
<evidence type="ECO:0000256" key="1">
    <source>
        <dbReference type="ARBA" id="ARBA00004434"/>
    </source>
</evidence>
<comment type="pathway">
    <text evidence="2">Energy metabolism; oxidative phosphorylation.</text>
</comment>
<sequence length="76" mass="8669">MSAQLAKPKLRALYAAQLKRNIIASITAGVIIAGLFKVFVCDKRKQKYVDFYKTYDPEKQLKIMNEAGLMQSYIPK</sequence>
<evidence type="ECO:0000313" key="11">
    <source>
        <dbReference type="Proteomes" id="UP000000311"/>
    </source>
</evidence>
<dbReference type="PANTHER" id="PTHR48416">
    <property type="entry name" value="CYTOCHROME C OXIDASE SUBUNIT 6C"/>
    <property type="match status" value="1"/>
</dbReference>
<dbReference type="InterPro" id="IPR037169">
    <property type="entry name" value="Cytochrome_c_oxidase_VIc_sf"/>
</dbReference>
<keyword evidence="4 9" id="KW-0812">Transmembrane</keyword>
<dbReference type="InParanoid" id="E2AXV3"/>
<dbReference type="FunCoup" id="E2AXV3">
    <property type="interactions" value="972"/>
</dbReference>
<evidence type="ECO:0000256" key="6">
    <source>
        <dbReference type="ARBA" id="ARBA00022989"/>
    </source>
</evidence>
<dbReference type="AlphaFoldDB" id="E2AXV3"/>
<evidence type="ECO:0000256" key="4">
    <source>
        <dbReference type="ARBA" id="ARBA00022692"/>
    </source>
</evidence>
<comment type="subcellular location">
    <subcellularLocation>
        <location evidence="1">Mitochondrion inner membrane</location>
        <topology evidence="1">Single-pass membrane protein</topology>
    </subcellularLocation>
</comment>
<evidence type="ECO:0000313" key="10">
    <source>
        <dbReference type="EMBL" id="EFN61717.1"/>
    </source>
</evidence>
<dbReference type="Pfam" id="PF02937">
    <property type="entry name" value="COX6C"/>
    <property type="match status" value="1"/>
</dbReference>
<evidence type="ECO:0000256" key="3">
    <source>
        <dbReference type="ARBA" id="ARBA00007204"/>
    </source>
</evidence>
<accession>E2AXV3</accession>
<keyword evidence="5" id="KW-0999">Mitochondrion inner membrane</keyword>
<organism evidence="11">
    <name type="scientific">Camponotus floridanus</name>
    <name type="common">Florida carpenter ant</name>
    <dbReference type="NCBI Taxonomy" id="104421"/>
    <lineage>
        <taxon>Eukaryota</taxon>
        <taxon>Metazoa</taxon>
        <taxon>Ecdysozoa</taxon>
        <taxon>Arthropoda</taxon>
        <taxon>Hexapoda</taxon>
        <taxon>Insecta</taxon>
        <taxon>Pterygota</taxon>
        <taxon>Neoptera</taxon>
        <taxon>Endopterygota</taxon>
        <taxon>Hymenoptera</taxon>
        <taxon>Apocrita</taxon>
        <taxon>Aculeata</taxon>
        <taxon>Formicoidea</taxon>
        <taxon>Formicidae</taxon>
        <taxon>Formicinae</taxon>
        <taxon>Camponotus</taxon>
    </lineage>
</organism>
<evidence type="ECO:0000256" key="2">
    <source>
        <dbReference type="ARBA" id="ARBA00004673"/>
    </source>
</evidence>
<evidence type="ECO:0000256" key="8">
    <source>
        <dbReference type="ARBA" id="ARBA00023136"/>
    </source>
</evidence>
<gene>
    <name evidence="10" type="ORF">EAG_05854</name>
</gene>
<feature type="transmembrane region" description="Helical" evidence="9">
    <location>
        <begin position="21"/>
        <end position="40"/>
    </location>
</feature>
<keyword evidence="7" id="KW-0496">Mitochondrion</keyword>
<reference evidence="10 11" key="1">
    <citation type="journal article" date="2010" name="Science">
        <title>Genomic comparison of the ants Camponotus floridanus and Harpegnathos saltator.</title>
        <authorList>
            <person name="Bonasio R."/>
            <person name="Zhang G."/>
            <person name="Ye C."/>
            <person name="Mutti N.S."/>
            <person name="Fang X."/>
            <person name="Qin N."/>
            <person name="Donahue G."/>
            <person name="Yang P."/>
            <person name="Li Q."/>
            <person name="Li C."/>
            <person name="Zhang P."/>
            <person name="Huang Z."/>
            <person name="Berger S.L."/>
            <person name="Reinberg D."/>
            <person name="Wang J."/>
            <person name="Liebig J."/>
        </authorList>
    </citation>
    <scope>NUCLEOTIDE SEQUENCE [LARGE SCALE GENOMIC DNA]</scope>
    <source>
        <strain evidence="11">C129</strain>
    </source>
</reference>
<protein>
    <submittedName>
        <fullName evidence="10">Cytochrome c oxidase polypeptide VIc</fullName>
    </submittedName>
</protein>